<keyword evidence="1" id="KW-0378">Hydrolase</keyword>
<dbReference type="InterPro" id="IPR001932">
    <property type="entry name" value="PPM-type_phosphatase-like_dom"/>
</dbReference>
<evidence type="ECO:0000313" key="5">
    <source>
        <dbReference type="Proteomes" id="UP000587527"/>
    </source>
</evidence>
<name>A0A841BK11_9ACTN</name>
<dbReference type="GO" id="GO:0016791">
    <property type="term" value="F:phosphatase activity"/>
    <property type="evidence" value="ECO:0007669"/>
    <property type="project" value="TreeGrafter"/>
</dbReference>
<dbReference type="Pfam" id="PF07228">
    <property type="entry name" value="SpoIIE"/>
    <property type="match status" value="1"/>
</dbReference>
<evidence type="ECO:0000259" key="2">
    <source>
        <dbReference type="SMART" id="SM00065"/>
    </source>
</evidence>
<dbReference type="EMBL" id="JACHMN010000001">
    <property type="protein sequence ID" value="MBB5867678.1"/>
    <property type="molecule type" value="Genomic_DNA"/>
</dbReference>
<proteinExistence type="predicted"/>
<dbReference type="Gene3D" id="3.30.450.40">
    <property type="match status" value="1"/>
</dbReference>
<dbReference type="InterPro" id="IPR029016">
    <property type="entry name" value="GAF-like_dom_sf"/>
</dbReference>
<dbReference type="RefSeq" id="WP_184832715.1">
    <property type="nucleotide sequence ID" value="NZ_JACHMN010000001.1"/>
</dbReference>
<dbReference type="Gene3D" id="3.60.40.10">
    <property type="entry name" value="PPM-type phosphatase domain"/>
    <property type="match status" value="1"/>
</dbReference>
<feature type="domain" description="GAF" evidence="2">
    <location>
        <begin position="33"/>
        <end position="179"/>
    </location>
</feature>
<dbReference type="AlphaFoldDB" id="A0A841BK11"/>
<organism evidence="4 5">
    <name type="scientific">Allocatelliglobosispora scoriae</name>
    <dbReference type="NCBI Taxonomy" id="643052"/>
    <lineage>
        <taxon>Bacteria</taxon>
        <taxon>Bacillati</taxon>
        <taxon>Actinomycetota</taxon>
        <taxon>Actinomycetes</taxon>
        <taxon>Micromonosporales</taxon>
        <taxon>Micromonosporaceae</taxon>
        <taxon>Allocatelliglobosispora</taxon>
    </lineage>
</organism>
<dbReference type="PANTHER" id="PTHR43156:SF2">
    <property type="entry name" value="STAGE II SPORULATION PROTEIN E"/>
    <property type="match status" value="1"/>
</dbReference>
<keyword evidence="5" id="KW-1185">Reference proteome</keyword>
<feature type="domain" description="PPM-type phosphatase" evidence="3">
    <location>
        <begin position="211"/>
        <end position="430"/>
    </location>
</feature>
<dbReference type="SUPFAM" id="SSF55781">
    <property type="entry name" value="GAF domain-like"/>
    <property type="match status" value="1"/>
</dbReference>
<evidence type="ECO:0000259" key="3">
    <source>
        <dbReference type="SMART" id="SM00331"/>
    </source>
</evidence>
<dbReference type="PANTHER" id="PTHR43156">
    <property type="entry name" value="STAGE II SPORULATION PROTEIN E-RELATED"/>
    <property type="match status" value="1"/>
</dbReference>
<dbReference type="SUPFAM" id="SSF81606">
    <property type="entry name" value="PP2C-like"/>
    <property type="match status" value="1"/>
</dbReference>
<accession>A0A841BK11</accession>
<dbReference type="SMART" id="SM00065">
    <property type="entry name" value="GAF"/>
    <property type="match status" value="1"/>
</dbReference>
<gene>
    <name evidence="4" type="ORF">F4553_001057</name>
</gene>
<dbReference type="InterPro" id="IPR036457">
    <property type="entry name" value="PPM-type-like_dom_sf"/>
</dbReference>
<evidence type="ECO:0000256" key="1">
    <source>
        <dbReference type="ARBA" id="ARBA00022801"/>
    </source>
</evidence>
<reference evidence="4 5" key="1">
    <citation type="submission" date="2020-08" db="EMBL/GenBank/DDBJ databases">
        <title>Sequencing the genomes of 1000 actinobacteria strains.</title>
        <authorList>
            <person name="Klenk H.-P."/>
        </authorList>
    </citation>
    <scope>NUCLEOTIDE SEQUENCE [LARGE SCALE GENOMIC DNA]</scope>
    <source>
        <strain evidence="4 5">DSM 45362</strain>
    </source>
</reference>
<sequence>MTLLLPGPHEIPAGVFDPVRLAAVRATGLLDTSPEDAFDELARLATLIAEVPLAFITVVDDTRSYWKSSIGLEIGDVTQRQNPVRDSFCKYLIAADGPVVLDDVAADTRVRDNPTVTKLVIGAWAGYPIRGANGEIIDGFCVVSHEPRHWTERELRTLDTLSRAASKEIALREALSVAEQRLVDMTAAHEHAVALARTLQASLLPPILPAVPGVQVAAFYQAAAGTTEVVGDFYDLFRTPDGWGAAIGDVCGHGVEAAQVAALARHTLRADANFFEQPSAVLANLDRTLFAANGINGRFLTAAYATFRVTGTGLDGRLCLGGHPKPLVRRADGTVAAVGVLGTFLGALPRISLTDVDVHLDPGDLLLLYTDGLTERRLPGGRQFGDTEFAASLAATRGLTAQEAVISIAEAANRFAPGYSDDTALLALQPR</sequence>
<dbReference type="InterPro" id="IPR052016">
    <property type="entry name" value="Bact_Sigma-Reg"/>
</dbReference>
<dbReference type="SMART" id="SM00331">
    <property type="entry name" value="PP2C_SIG"/>
    <property type="match status" value="1"/>
</dbReference>
<protein>
    <submittedName>
        <fullName evidence="4">Serine phosphatase RsbU (Regulator of sigma subunit)</fullName>
    </submittedName>
</protein>
<comment type="caution">
    <text evidence="4">The sequence shown here is derived from an EMBL/GenBank/DDBJ whole genome shotgun (WGS) entry which is preliminary data.</text>
</comment>
<evidence type="ECO:0000313" key="4">
    <source>
        <dbReference type="EMBL" id="MBB5867678.1"/>
    </source>
</evidence>
<dbReference type="Pfam" id="PF13185">
    <property type="entry name" value="GAF_2"/>
    <property type="match status" value="1"/>
</dbReference>
<dbReference type="Proteomes" id="UP000587527">
    <property type="component" value="Unassembled WGS sequence"/>
</dbReference>
<dbReference type="InterPro" id="IPR003018">
    <property type="entry name" value="GAF"/>
</dbReference>